<sequence>MTHPPYPNEGPEQGPPQYAAGAGAQPGQAASCYRHQDRQTGLRCQRCNRPACHECLNEAPVGYQCNDCVREGRASVRQPSRAKSMAARYRSVGPITAGLIAINVLMYVVTAVDARSISNNQFSEIFFQLAMWPPAVEAGQWWRLVTAGFLHFGLIHLGVNMLSLWIIGRDLEVALGRVRYLAVYLLAGIGGSLAVLWFGGANSLLAGASGSVFGLLGALGVVLVITRQPLNGLIAVLALNAIISLTPGISLLAHLGGLITGVLVALAVLPWNRIRAARRR</sequence>
<gene>
    <name evidence="10" type="ORF">EK0264_09265</name>
</gene>
<feature type="transmembrane region" description="Helical" evidence="8">
    <location>
        <begin position="141"/>
        <end position="168"/>
    </location>
</feature>
<feature type="transmembrane region" description="Helical" evidence="8">
    <location>
        <begin position="255"/>
        <end position="274"/>
    </location>
</feature>
<evidence type="ECO:0000256" key="4">
    <source>
        <dbReference type="ARBA" id="ARBA00022801"/>
    </source>
</evidence>
<dbReference type="EMBL" id="CP047156">
    <property type="protein sequence ID" value="QHC00451.1"/>
    <property type="molecule type" value="Genomic_DNA"/>
</dbReference>
<feature type="transmembrane region" description="Helical" evidence="8">
    <location>
        <begin position="180"/>
        <end position="198"/>
    </location>
</feature>
<feature type="transmembrane region" description="Helical" evidence="8">
    <location>
        <begin position="232"/>
        <end position="249"/>
    </location>
</feature>
<dbReference type="GO" id="GO:0006508">
    <property type="term" value="P:proteolysis"/>
    <property type="evidence" value="ECO:0007669"/>
    <property type="project" value="UniProtKB-KW"/>
</dbReference>
<feature type="region of interest" description="Disordered" evidence="7">
    <location>
        <begin position="1"/>
        <end position="23"/>
    </location>
</feature>
<proteinExistence type="inferred from homology"/>
<feature type="compositionally biased region" description="Low complexity" evidence="7">
    <location>
        <begin position="10"/>
        <end position="23"/>
    </location>
</feature>
<reference evidence="10 11" key="1">
    <citation type="journal article" date="2018" name="Int. J. Syst. Evol. Microbiol.">
        <title>Epidermidibacterium keratini gen. nov., sp. nov., a member of the family Sporichthyaceae, isolated from keratin epidermis.</title>
        <authorList>
            <person name="Lee D.G."/>
            <person name="Trujillo M.E."/>
            <person name="Kang S."/>
            <person name="Nam J.J."/>
            <person name="Kim Y.J."/>
        </authorList>
    </citation>
    <scope>NUCLEOTIDE SEQUENCE [LARGE SCALE GENOMIC DNA]</scope>
    <source>
        <strain evidence="10 11">EPI-7</strain>
    </source>
</reference>
<dbReference type="GO" id="GO:0016020">
    <property type="term" value="C:membrane"/>
    <property type="evidence" value="ECO:0007669"/>
    <property type="project" value="UniProtKB-SubCell"/>
</dbReference>
<keyword evidence="5 8" id="KW-1133">Transmembrane helix</keyword>
<dbReference type="Pfam" id="PF01694">
    <property type="entry name" value="Rhomboid"/>
    <property type="match status" value="1"/>
</dbReference>
<dbReference type="SUPFAM" id="SSF144091">
    <property type="entry name" value="Rhomboid-like"/>
    <property type="match status" value="1"/>
</dbReference>
<dbReference type="InParanoid" id="A0A7L4YME0"/>
<dbReference type="FunCoup" id="A0A7L4YME0">
    <property type="interactions" value="233"/>
</dbReference>
<dbReference type="PANTHER" id="PTHR43731:SF14">
    <property type="entry name" value="PRESENILIN-ASSOCIATED RHOMBOID-LIKE PROTEIN, MITOCHONDRIAL"/>
    <property type="match status" value="1"/>
</dbReference>
<dbReference type="AlphaFoldDB" id="A0A7L4YME0"/>
<evidence type="ECO:0000313" key="10">
    <source>
        <dbReference type="EMBL" id="QHC00451.1"/>
    </source>
</evidence>
<protein>
    <submittedName>
        <fullName evidence="10">Rhomboid family intramembrane serine protease</fullName>
    </submittedName>
</protein>
<evidence type="ECO:0000256" key="3">
    <source>
        <dbReference type="ARBA" id="ARBA00022692"/>
    </source>
</evidence>
<evidence type="ECO:0000256" key="5">
    <source>
        <dbReference type="ARBA" id="ARBA00022989"/>
    </source>
</evidence>
<dbReference type="OrthoDB" id="9807874at2"/>
<feature type="transmembrane region" description="Helical" evidence="8">
    <location>
        <begin position="91"/>
        <end position="112"/>
    </location>
</feature>
<keyword evidence="6 8" id="KW-0472">Membrane</keyword>
<keyword evidence="3 8" id="KW-0812">Transmembrane</keyword>
<evidence type="ECO:0000256" key="1">
    <source>
        <dbReference type="ARBA" id="ARBA00004141"/>
    </source>
</evidence>
<keyword evidence="4" id="KW-0378">Hydrolase</keyword>
<dbReference type="Gene3D" id="1.20.1540.10">
    <property type="entry name" value="Rhomboid-like"/>
    <property type="match status" value="1"/>
</dbReference>
<evidence type="ECO:0000259" key="9">
    <source>
        <dbReference type="Pfam" id="PF01694"/>
    </source>
</evidence>
<dbReference type="GO" id="GO:0004252">
    <property type="term" value="F:serine-type endopeptidase activity"/>
    <property type="evidence" value="ECO:0007669"/>
    <property type="project" value="InterPro"/>
</dbReference>
<feature type="domain" description="Peptidase S54 rhomboid" evidence="9">
    <location>
        <begin position="139"/>
        <end position="269"/>
    </location>
</feature>
<accession>A0A7L4YME0</accession>
<organism evidence="10 11">
    <name type="scientific">Epidermidibacterium keratini</name>
    <dbReference type="NCBI Taxonomy" id="1891644"/>
    <lineage>
        <taxon>Bacteria</taxon>
        <taxon>Bacillati</taxon>
        <taxon>Actinomycetota</taxon>
        <taxon>Actinomycetes</taxon>
        <taxon>Sporichthyales</taxon>
        <taxon>Sporichthyaceae</taxon>
        <taxon>Epidermidibacterium</taxon>
    </lineage>
</organism>
<dbReference type="Proteomes" id="UP000463857">
    <property type="component" value="Chromosome"/>
</dbReference>
<dbReference type="InterPro" id="IPR022764">
    <property type="entry name" value="Peptidase_S54_rhomboid_dom"/>
</dbReference>
<evidence type="ECO:0000256" key="6">
    <source>
        <dbReference type="ARBA" id="ARBA00023136"/>
    </source>
</evidence>
<comment type="similarity">
    <text evidence="2">Belongs to the peptidase S54 family.</text>
</comment>
<keyword evidence="11" id="KW-1185">Reference proteome</keyword>
<name>A0A7L4YME0_9ACTN</name>
<feature type="transmembrane region" description="Helical" evidence="8">
    <location>
        <begin position="204"/>
        <end position="225"/>
    </location>
</feature>
<comment type="subcellular location">
    <subcellularLocation>
        <location evidence="1">Membrane</location>
        <topology evidence="1">Multi-pass membrane protein</topology>
    </subcellularLocation>
</comment>
<keyword evidence="10" id="KW-0645">Protease</keyword>
<dbReference type="PANTHER" id="PTHR43731">
    <property type="entry name" value="RHOMBOID PROTEASE"/>
    <property type="match status" value="1"/>
</dbReference>
<evidence type="ECO:0000256" key="7">
    <source>
        <dbReference type="SAM" id="MobiDB-lite"/>
    </source>
</evidence>
<evidence type="ECO:0000256" key="2">
    <source>
        <dbReference type="ARBA" id="ARBA00009045"/>
    </source>
</evidence>
<evidence type="ECO:0000256" key="8">
    <source>
        <dbReference type="SAM" id="Phobius"/>
    </source>
</evidence>
<dbReference type="InterPro" id="IPR035952">
    <property type="entry name" value="Rhomboid-like_sf"/>
</dbReference>
<dbReference type="KEGG" id="eke:EK0264_09265"/>
<evidence type="ECO:0000313" key="11">
    <source>
        <dbReference type="Proteomes" id="UP000463857"/>
    </source>
</evidence>
<dbReference type="InterPro" id="IPR050925">
    <property type="entry name" value="Rhomboid_protease_S54"/>
</dbReference>
<dbReference type="RefSeq" id="WP_159544948.1">
    <property type="nucleotide sequence ID" value="NZ_CP047156.1"/>
</dbReference>